<dbReference type="EMBL" id="MT758688">
    <property type="protein sequence ID" value="QNO01076.1"/>
    <property type="molecule type" value="Genomic_DNA"/>
</dbReference>
<organism evidence="1 2">
    <name type="scientific">Mycobacterium phage CELFI</name>
    <dbReference type="NCBI Taxonomy" id="2769359"/>
    <lineage>
        <taxon>Viruses</taxon>
        <taxon>Duplodnaviria</taxon>
        <taxon>Heunggongvirae</taxon>
        <taxon>Uroviricota</taxon>
        <taxon>Caudoviricetes</taxon>
        <taxon>Vilmaviridae</taxon>
        <taxon>Lclasvirinae</taxon>
        <taxon>Faithunavirus</taxon>
        <taxon>Faithunavirus CELFI</taxon>
    </lineage>
</organism>
<dbReference type="RefSeq" id="YP_010012764.1">
    <property type="nucleotide sequence ID" value="NC_053506.1"/>
</dbReference>
<accession>A0A7G9V470</accession>
<sequence>MDRRLKRANDPLQYLTRQERREHARALAKRHLSEADEAYYQRLNDMLQIKPVL</sequence>
<proteinExistence type="predicted"/>
<name>A0A7G9V470_9CAUD</name>
<evidence type="ECO:0000313" key="2">
    <source>
        <dbReference type="Proteomes" id="UP000516064"/>
    </source>
</evidence>
<reference evidence="1 2" key="1">
    <citation type="submission" date="2020-07" db="EMBL/GenBank/DDBJ databases">
        <title>Tightening bonds in Latin-America through phage discovery.</title>
        <authorList>
            <person name="Payaslian F.P."/>
            <person name="Gradaschi V."/>
            <person name="Rondon Salazar L."/>
            <person name="Dieterle M.E."/>
            <person name="Urdaniz E."/>
            <person name="Di Paola M."/>
            <person name="Pena Carcamo J."/>
            <person name="Zon F."/>
            <person name="Allievi M.C."/>
            <person name="Sosa E."/>
            <person name="Fernandez Do Porto D."/>
            <person name="Loessner M.J."/>
            <person name="Sanchez Rivas C."/>
            <person name="Raya R."/>
            <person name="Reyes A."/>
            <person name="Piuri M."/>
        </authorList>
    </citation>
    <scope>NUCLEOTIDE SEQUENCE [LARGE SCALE GENOMIC DNA]</scope>
</reference>
<dbReference type="KEGG" id="vg:63209313"/>
<evidence type="ECO:0000313" key="1">
    <source>
        <dbReference type="EMBL" id="QNO01076.1"/>
    </source>
</evidence>
<dbReference type="GeneID" id="63209313"/>
<dbReference type="Proteomes" id="UP000516064">
    <property type="component" value="Segment"/>
</dbReference>
<protein>
    <submittedName>
        <fullName evidence="1">Uncharacterized protein</fullName>
    </submittedName>
</protein>
<keyword evidence="2" id="KW-1185">Reference proteome</keyword>